<evidence type="ECO:0000256" key="2">
    <source>
        <dbReference type="ARBA" id="ARBA00022603"/>
    </source>
</evidence>
<dbReference type="GO" id="GO:0043770">
    <property type="term" value="F:demethylmenaquinone methyltransferase activity"/>
    <property type="evidence" value="ECO:0007669"/>
    <property type="project" value="UniProtKB-UniRule"/>
</dbReference>
<dbReference type="NCBIfam" id="NF001244">
    <property type="entry name" value="PRK00216.1-5"/>
    <property type="match status" value="1"/>
</dbReference>
<feature type="binding site" evidence="5">
    <location>
        <position position="57"/>
    </location>
    <ligand>
        <name>S-adenosyl-L-methionine</name>
        <dbReference type="ChEBI" id="CHEBI:59789"/>
    </ligand>
</feature>
<dbReference type="NCBIfam" id="TIGR01934">
    <property type="entry name" value="MenG_MenH_UbiE"/>
    <property type="match status" value="1"/>
</dbReference>
<dbReference type="PANTHER" id="PTHR43591:SF24">
    <property type="entry name" value="2-METHOXY-6-POLYPRENYL-1,4-BENZOQUINOL METHYLASE, MITOCHONDRIAL"/>
    <property type="match status" value="1"/>
</dbReference>
<dbReference type="HAMAP" id="MF_01813">
    <property type="entry name" value="MenG_UbiE_methyltr"/>
    <property type="match status" value="1"/>
</dbReference>
<evidence type="ECO:0000256" key="4">
    <source>
        <dbReference type="ARBA" id="ARBA00022691"/>
    </source>
</evidence>
<dbReference type="Gene3D" id="3.40.50.150">
    <property type="entry name" value="Vaccinia Virus protein VP39"/>
    <property type="match status" value="1"/>
</dbReference>
<organism evidence="6 7">
    <name type="scientific">Thermotomaculum hydrothermale</name>
    <dbReference type="NCBI Taxonomy" id="981385"/>
    <lineage>
        <taxon>Bacteria</taxon>
        <taxon>Pseudomonadati</taxon>
        <taxon>Acidobacteriota</taxon>
        <taxon>Holophagae</taxon>
        <taxon>Thermotomaculales</taxon>
        <taxon>Thermotomaculaceae</taxon>
        <taxon>Thermotomaculum</taxon>
    </lineage>
</organism>
<dbReference type="InterPro" id="IPR029063">
    <property type="entry name" value="SAM-dependent_MTases_sf"/>
</dbReference>
<dbReference type="EMBL" id="AP017470">
    <property type="protein sequence ID" value="BBB32761.1"/>
    <property type="molecule type" value="Genomic_DNA"/>
</dbReference>
<comment type="function">
    <text evidence="5">Methyltransferase required for the conversion of demethylmenaquinol (DMKH2) to menaquinol (MKH2).</text>
</comment>
<dbReference type="InterPro" id="IPR004033">
    <property type="entry name" value="UbiE/COQ5_MeTrFase"/>
</dbReference>
<keyword evidence="3 5" id="KW-0808">Transferase</keyword>
<comment type="similarity">
    <text evidence="5">Belongs to the class I-like SAM-binding methyltransferase superfamily. MenG/UbiE family.</text>
</comment>
<keyword evidence="4 5" id="KW-0949">S-adenosyl-L-methionine</keyword>
<dbReference type="AlphaFoldDB" id="A0A7R6SYN4"/>
<dbReference type="PANTHER" id="PTHR43591">
    <property type="entry name" value="METHYLTRANSFERASE"/>
    <property type="match status" value="1"/>
</dbReference>
<gene>
    <name evidence="5" type="primary">menG</name>
    <name evidence="6" type="ORF">TTHT_1243</name>
</gene>
<dbReference type="EC" id="2.1.1.163" evidence="5"/>
<dbReference type="KEGG" id="thyd:TTHT_1243"/>
<comment type="catalytic activity">
    <reaction evidence="5">
        <text>a 2-demethylmenaquinol + S-adenosyl-L-methionine = a menaquinol + S-adenosyl-L-homocysteine + H(+)</text>
        <dbReference type="Rhea" id="RHEA:42640"/>
        <dbReference type="Rhea" id="RHEA-COMP:9539"/>
        <dbReference type="Rhea" id="RHEA-COMP:9563"/>
        <dbReference type="ChEBI" id="CHEBI:15378"/>
        <dbReference type="ChEBI" id="CHEBI:18151"/>
        <dbReference type="ChEBI" id="CHEBI:55437"/>
        <dbReference type="ChEBI" id="CHEBI:57856"/>
        <dbReference type="ChEBI" id="CHEBI:59789"/>
        <dbReference type="EC" id="2.1.1.163"/>
    </reaction>
</comment>
<dbReference type="RefSeq" id="WP_201327066.1">
    <property type="nucleotide sequence ID" value="NZ_AP017470.1"/>
</dbReference>
<dbReference type="UniPathway" id="UPA00079">
    <property type="reaction ID" value="UER00169"/>
</dbReference>
<comment type="caution">
    <text evidence="5">Lacks conserved residue(s) required for the propagation of feature annotation.</text>
</comment>
<evidence type="ECO:0000256" key="5">
    <source>
        <dbReference type="HAMAP-Rule" id="MF_01813"/>
    </source>
</evidence>
<keyword evidence="2 5" id="KW-0489">Methyltransferase</keyword>
<evidence type="ECO:0000313" key="7">
    <source>
        <dbReference type="Proteomes" id="UP000595564"/>
    </source>
</evidence>
<evidence type="ECO:0000256" key="3">
    <source>
        <dbReference type="ARBA" id="ARBA00022679"/>
    </source>
</evidence>
<keyword evidence="1 5" id="KW-0474">Menaquinone biosynthesis</keyword>
<dbReference type="GO" id="GO:0009234">
    <property type="term" value="P:menaquinone biosynthetic process"/>
    <property type="evidence" value="ECO:0007669"/>
    <property type="project" value="UniProtKB-UniRule"/>
</dbReference>
<comment type="pathway">
    <text evidence="5">Quinol/quinone metabolism; menaquinone biosynthesis; menaquinol from 1,4-dihydroxy-2-naphthoate: step 2/2.</text>
</comment>
<evidence type="ECO:0000256" key="1">
    <source>
        <dbReference type="ARBA" id="ARBA00022428"/>
    </source>
</evidence>
<accession>A0A7R6SYN4</accession>
<reference evidence="6 7" key="1">
    <citation type="journal article" date="2012" name="Extremophiles">
        <title>Thermotomaculum hydrothermale gen. nov., sp. nov., a novel heterotrophic thermophile within the phylum Acidobacteria from a deep-sea hydrothermal vent chimney in the Southern Okinawa Trough.</title>
        <authorList>
            <person name="Izumi H."/>
            <person name="Nunoura T."/>
            <person name="Miyazaki M."/>
            <person name="Mino S."/>
            <person name="Toki T."/>
            <person name="Takai K."/>
            <person name="Sako Y."/>
            <person name="Sawabe T."/>
            <person name="Nakagawa S."/>
        </authorList>
    </citation>
    <scope>NUCLEOTIDE SEQUENCE [LARGE SCALE GENOMIC DNA]</scope>
    <source>
        <strain evidence="6 7">AC55</strain>
    </source>
</reference>
<proteinExistence type="inferred from homology"/>
<dbReference type="CDD" id="cd02440">
    <property type="entry name" value="AdoMet_MTases"/>
    <property type="match status" value="1"/>
</dbReference>
<keyword evidence="6" id="KW-0830">Ubiquinone</keyword>
<keyword evidence="7" id="KW-1185">Reference proteome</keyword>
<protein>
    <recommendedName>
        <fullName evidence="5">Demethylmenaquinone methyltransferase</fullName>
        <ecNumber evidence="5">2.1.1.163</ecNumber>
    </recommendedName>
</protein>
<feature type="binding site" evidence="5">
    <location>
        <begin position="101"/>
        <end position="102"/>
    </location>
    <ligand>
        <name>S-adenosyl-L-methionine</name>
        <dbReference type="ChEBI" id="CHEBI:59789"/>
    </ligand>
</feature>
<dbReference type="SUPFAM" id="SSF53335">
    <property type="entry name" value="S-adenosyl-L-methionine-dependent methyltransferases"/>
    <property type="match status" value="1"/>
</dbReference>
<sequence length="225" mass="26280">MDKESKKIRSMFNNISHRYDFLNHFFSANVDRIWRKKTVQSLEGERVERILDVACGTLDLAVDFAKKFPDADIIGVDFAEKMLERGLKKIKGKKIYPFHADGSKLPFKDNTFDVVSIAFGIRNFEDMEKGLQEFRRVLKPGGVLLVLEFTPNKNPFFNFYTGYLMPFLAKIFMSDGNSYKYLHKSVKEFPNGEEFKKIIEKQGFRDVKFFRLPFGISLLHKGYKK</sequence>
<feature type="binding site" evidence="5">
    <location>
        <position position="77"/>
    </location>
    <ligand>
        <name>S-adenosyl-L-methionine</name>
        <dbReference type="ChEBI" id="CHEBI:59789"/>
    </ligand>
</feature>
<dbReference type="Proteomes" id="UP000595564">
    <property type="component" value="Chromosome"/>
</dbReference>
<dbReference type="Pfam" id="PF01209">
    <property type="entry name" value="Ubie_methyltran"/>
    <property type="match status" value="1"/>
</dbReference>
<dbReference type="GO" id="GO:0032259">
    <property type="term" value="P:methylation"/>
    <property type="evidence" value="ECO:0007669"/>
    <property type="project" value="UniProtKB-KW"/>
</dbReference>
<dbReference type="PROSITE" id="PS51608">
    <property type="entry name" value="SAM_MT_UBIE"/>
    <property type="match status" value="1"/>
</dbReference>
<dbReference type="InterPro" id="IPR023576">
    <property type="entry name" value="UbiE/COQ5_MeTrFase_CS"/>
</dbReference>
<name>A0A7R6SYN4_9BACT</name>
<dbReference type="PROSITE" id="PS01184">
    <property type="entry name" value="UBIE_2"/>
    <property type="match status" value="1"/>
</dbReference>
<evidence type="ECO:0000313" key="6">
    <source>
        <dbReference type="EMBL" id="BBB32761.1"/>
    </source>
</evidence>